<dbReference type="InterPro" id="IPR032466">
    <property type="entry name" value="Metal_Hydrolase"/>
</dbReference>
<keyword evidence="1" id="KW-0378">Hydrolase</keyword>
<feature type="domain" description="Amidohydrolase-related" evidence="3">
    <location>
        <begin position="119"/>
        <end position="484"/>
    </location>
</feature>
<evidence type="ECO:0000259" key="3">
    <source>
        <dbReference type="Pfam" id="PF01979"/>
    </source>
</evidence>
<accession>A0ABP6NIF6</accession>
<dbReference type="InterPro" id="IPR011059">
    <property type="entry name" value="Metal-dep_hydrolase_composite"/>
</dbReference>
<dbReference type="Gene3D" id="3.20.20.140">
    <property type="entry name" value="Metal-dependent hydrolases"/>
    <property type="match status" value="1"/>
</dbReference>
<protein>
    <submittedName>
        <fullName evidence="4">8-oxoguanine deaminase</fullName>
    </submittedName>
</protein>
<evidence type="ECO:0000313" key="5">
    <source>
        <dbReference type="Proteomes" id="UP001500320"/>
    </source>
</evidence>
<evidence type="ECO:0000256" key="1">
    <source>
        <dbReference type="ARBA" id="ARBA00022801"/>
    </source>
</evidence>
<dbReference type="CDD" id="cd01298">
    <property type="entry name" value="ATZ_TRZ_like"/>
    <property type="match status" value="1"/>
</dbReference>
<dbReference type="SUPFAM" id="SSF51338">
    <property type="entry name" value="Composite domain of metallo-dependent hydrolases"/>
    <property type="match status" value="1"/>
</dbReference>
<feature type="compositionally biased region" description="Low complexity" evidence="2">
    <location>
        <begin position="52"/>
        <end position="62"/>
    </location>
</feature>
<feature type="region of interest" description="Disordered" evidence="2">
    <location>
        <begin position="1"/>
        <end position="62"/>
    </location>
</feature>
<evidence type="ECO:0000313" key="4">
    <source>
        <dbReference type="EMBL" id="GAA3149378.1"/>
    </source>
</evidence>
<dbReference type="SUPFAM" id="SSF51556">
    <property type="entry name" value="Metallo-dependent hydrolases"/>
    <property type="match status" value="1"/>
</dbReference>
<dbReference type="Proteomes" id="UP001500320">
    <property type="component" value="Unassembled WGS sequence"/>
</dbReference>
<gene>
    <name evidence="4" type="ORF">GCM10010466_45410</name>
</gene>
<dbReference type="InterPro" id="IPR006680">
    <property type="entry name" value="Amidohydro-rel"/>
</dbReference>
<name>A0ABP6NIF6_9ACTN</name>
<evidence type="ECO:0000256" key="2">
    <source>
        <dbReference type="SAM" id="MobiDB-lite"/>
    </source>
</evidence>
<dbReference type="EMBL" id="BAAAUT010000038">
    <property type="protein sequence ID" value="GAA3149378.1"/>
    <property type="molecule type" value="Genomic_DNA"/>
</dbReference>
<keyword evidence="5" id="KW-1185">Reference proteome</keyword>
<dbReference type="PANTHER" id="PTHR43794">
    <property type="entry name" value="AMINOHYDROLASE SSNA-RELATED"/>
    <property type="match status" value="1"/>
</dbReference>
<dbReference type="PANTHER" id="PTHR43794:SF11">
    <property type="entry name" value="AMIDOHYDROLASE-RELATED DOMAIN-CONTAINING PROTEIN"/>
    <property type="match status" value="1"/>
</dbReference>
<sequence>MPVHRLREDPRRGTARRGPQGGAPVSPHPGPPGNQPAGPPGKRPTDPSGNRPAPAAGAPAPGAGARTVVIENAYLAPVVGEEIPRGHIRIDGDRITALGPGPAPAAPGAERIDGTGCLATPGLVNTHHHLYQWASQGLVQDATLFEWLVALYPVWAAMDAEVVHGAAGAGLAFLALSGCTASSDHHYVFPKGRGDLLAAEVEAARAVGLRFHPARGSMDRGRSAGGLPPDSVVEKPDDILAATAEAIDAHHDPSFSSMLRIAVAPCSPFSVSAELMTESAALARDRGVRLHTHLAETLDEQEHCLAQLGLRPVGYAEKLGWLGPDVWFAHAVHLGDADIDLLARTGTGSAHCPSSNGRLGAGIARVSEMLRRGAVVGLGVDGSASAELTSLSGEMRQALLVQRARYGPAALTVRQALEIATLGGARNLGRAAEIGSLEPGKLADIALWRTDTAFGSAVADPVAALVLGSRQPPLARLLVGGETVVADDELRTAPQDALGRAGGAAHRRLLRLARERGLTTAGQVGPAPGRM</sequence>
<feature type="compositionally biased region" description="Basic and acidic residues" evidence="2">
    <location>
        <begin position="1"/>
        <end position="12"/>
    </location>
</feature>
<proteinExistence type="predicted"/>
<dbReference type="NCBIfam" id="NF006055">
    <property type="entry name" value="PRK08203.1"/>
    <property type="match status" value="1"/>
</dbReference>
<feature type="compositionally biased region" description="Pro residues" evidence="2">
    <location>
        <begin position="26"/>
        <end position="42"/>
    </location>
</feature>
<dbReference type="Gene3D" id="2.30.40.10">
    <property type="entry name" value="Urease, subunit C, domain 1"/>
    <property type="match status" value="1"/>
</dbReference>
<organism evidence="4 5">
    <name type="scientific">Planomonospora alba</name>
    <dbReference type="NCBI Taxonomy" id="161354"/>
    <lineage>
        <taxon>Bacteria</taxon>
        <taxon>Bacillati</taxon>
        <taxon>Actinomycetota</taxon>
        <taxon>Actinomycetes</taxon>
        <taxon>Streptosporangiales</taxon>
        <taxon>Streptosporangiaceae</taxon>
        <taxon>Planomonospora</taxon>
    </lineage>
</organism>
<dbReference type="Pfam" id="PF01979">
    <property type="entry name" value="Amidohydro_1"/>
    <property type="match status" value="1"/>
</dbReference>
<dbReference type="InterPro" id="IPR050287">
    <property type="entry name" value="MTA/SAH_deaminase"/>
</dbReference>
<reference evidence="5" key="1">
    <citation type="journal article" date="2019" name="Int. J. Syst. Evol. Microbiol.">
        <title>The Global Catalogue of Microorganisms (GCM) 10K type strain sequencing project: providing services to taxonomists for standard genome sequencing and annotation.</title>
        <authorList>
            <consortium name="The Broad Institute Genomics Platform"/>
            <consortium name="The Broad Institute Genome Sequencing Center for Infectious Disease"/>
            <person name="Wu L."/>
            <person name="Ma J."/>
        </authorList>
    </citation>
    <scope>NUCLEOTIDE SEQUENCE [LARGE SCALE GENOMIC DNA]</scope>
    <source>
        <strain evidence="5">JCM 9373</strain>
    </source>
</reference>
<comment type="caution">
    <text evidence="4">The sequence shown here is derived from an EMBL/GenBank/DDBJ whole genome shotgun (WGS) entry which is preliminary data.</text>
</comment>